<dbReference type="AlphaFoldDB" id="A0A183BHK0"/>
<sequence>MSISAPPTLSEDVLYAVAEQMLFTRPPMKEFYWDRQVDLRQENAYTNFMCLSPSTFKVFVAQFVKMKHIVFEQRDCVKMYKRDTARDWTDSEYVKFLEVVKTRDSCCTLKKLSTNLSAKYSQHFPRAMQKRKLSLF</sequence>
<reference evidence="2" key="3">
    <citation type="submission" date="2016-06" db="UniProtKB">
        <authorList>
            <consortium name="WormBaseParasite"/>
        </authorList>
    </citation>
    <scope>IDENTIFICATION</scope>
</reference>
<evidence type="ECO:0000313" key="1">
    <source>
        <dbReference type="Proteomes" id="UP000050741"/>
    </source>
</evidence>
<dbReference type="WBParaSite" id="GPLIN_000007800">
    <property type="protein sequence ID" value="GPLIN_000007800"/>
    <property type="gene ID" value="GPLIN_000007800"/>
</dbReference>
<proteinExistence type="predicted"/>
<organism evidence="1 2">
    <name type="scientific">Globodera pallida</name>
    <name type="common">Potato cyst nematode worm</name>
    <name type="synonym">Heterodera pallida</name>
    <dbReference type="NCBI Taxonomy" id="36090"/>
    <lineage>
        <taxon>Eukaryota</taxon>
        <taxon>Metazoa</taxon>
        <taxon>Ecdysozoa</taxon>
        <taxon>Nematoda</taxon>
        <taxon>Chromadorea</taxon>
        <taxon>Rhabditida</taxon>
        <taxon>Tylenchina</taxon>
        <taxon>Tylenchomorpha</taxon>
        <taxon>Tylenchoidea</taxon>
        <taxon>Heteroderidae</taxon>
        <taxon>Heteroderinae</taxon>
        <taxon>Globodera</taxon>
    </lineage>
</organism>
<accession>A0A183BHK0</accession>
<keyword evidence="1" id="KW-1185">Reference proteome</keyword>
<reference evidence="1" key="1">
    <citation type="submission" date="2013-12" db="EMBL/GenBank/DDBJ databases">
        <authorList>
            <person name="Aslett M."/>
        </authorList>
    </citation>
    <scope>NUCLEOTIDE SEQUENCE [LARGE SCALE GENOMIC DNA]</scope>
    <source>
        <strain evidence="1">Lindley</strain>
    </source>
</reference>
<dbReference type="Proteomes" id="UP000050741">
    <property type="component" value="Unassembled WGS sequence"/>
</dbReference>
<evidence type="ECO:0000313" key="2">
    <source>
        <dbReference type="WBParaSite" id="GPLIN_000007800"/>
    </source>
</evidence>
<reference evidence="1" key="2">
    <citation type="submission" date="2014-05" db="EMBL/GenBank/DDBJ databases">
        <title>The genome and life-stage specific transcriptomes of Globodera pallida elucidate key aspects of plant parasitism by a cyst nematode.</title>
        <authorList>
            <person name="Cotton J.A."/>
            <person name="Lilley C.J."/>
            <person name="Jones L.M."/>
            <person name="Kikuchi T."/>
            <person name="Reid A.J."/>
            <person name="Thorpe P."/>
            <person name="Tsai I.J."/>
            <person name="Beasley H."/>
            <person name="Blok V."/>
            <person name="Cock P.J.A."/>
            <person name="Van den Akker S.E."/>
            <person name="Holroyd N."/>
            <person name="Hunt M."/>
            <person name="Mantelin S."/>
            <person name="Naghra H."/>
            <person name="Pain A."/>
            <person name="Palomares-Rius J.E."/>
            <person name="Zarowiecki M."/>
            <person name="Berriman M."/>
            <person name="Jones J.T."/>
            <person name="Urwin P.E."/>
        </authorList>
    </citation>
    <scope>NUCLEOTIDE SEQUENCE [LARGE SCALE GENOMIC DNA]</scope>
    <source>
        <strain evidence="1">Lindley</strain>
    </source>
</reference>
<protein>
    <submittedName>
        <fullName evidence="2">MADF domain-containing protein</fullName>
    </submittedName>
</protein>
<name>A0A183BHK0_GLOPA</name>